<feature type="region of interest" description="Disordered" evidence="1">
    <location>
        <begin position="419"/>
        <end position="470"/>
    </location>
</feature>
<sequence length="470" mass="51637">MTTSSLATIRPRERDSLLQSLRAGVVPRLGQQHVQVGRANEVQALLSDISRINDGGSGSRFIIGDYGSGKTFFLHVVRSIALQQKLVTIHADLSPDRRLHATGGQARSLYAELMRNMSTRAKPDGGAMSSVVERFVTQALTESRTSGEAVEDIIRRNLNELSELTGGYDFAEVITKYWQGHDSGNEQLKSDAVRWLRGEFTTRTDARIALGVRTIVDDANFYDQLKLLARFVRLAGFGGILICLDEMVNLYKLANSQARNSNYEQILRILNDSTQGSASGLGFIFGGTPDFLLDPRRGLYSYAALQSRLEENSYAVDGLVDYSGPVLRLASLTPEDFYVLLTKLRHVQAAGDESAYLISDEGIAEYMNHCAERIGDAYFRTPRNTIKGFLDLLAVLEQNPEQRWQDLLSGVTLERESNPDLAPLELPDHGGESAARNVAVPPATGSAGVQTQIPNPPNDAGDDDLSVFKL</sequence>
<dbReference type="OrthoDB" id="9772976at2"/>
<dbReference type="STRING" id="37928.SAMN04489742_4761"/>
<dbReference type="EMBL" id="FNKH01000003">
    <property type="protein sequence ID" value="SDR30061.1"/>
    <property type="molecule type" value="Genomic_DNA"/>
</dbReference>
<dbReference type="InterPro" id="IPR021228">
    <property type="entry name" value="BrxD"/>
</dbReference>
<dbReference type="KEGG" id="acry:AC20117_23165"/>
<dbReference type="Pfam" id="PF10923">
    <property type="entry name" value="BrxC_BrxD"/>
    <property type="match status" value="1"/>
</dbReference>
<dbReference type="Proteomes" id="UP000181917">
    <property type="component" value="Unassembled WGS sequence"/>
</dbReference>
<reference evidence="2 3" key="1">
    <citation type="submission" date="2016-10" db="EMBL/GenBank/DDBJ databases">
        <authorList>
            <person name="de Groot N.N."/>
        </authorList>
    </citation>
    <scope>NUCLEOTIDE SEQUENCE [LARGE SCALE GENOMIC DNA]</scope>
    <source>
        <strain evidence="2 3">DSM 20117</strain>
    </source>
</reference>
<evidence type="ECO:0000256" key="1">
    <source>
        <dbReference type="SAM" id="MobiDB-lite"/>
    </source>
</evidence>
<accession>A0A1H1HX74</accession>
<gene>
    <name evidence="2" type="ORF">SAMN04489742_4761</name>
</gene>
<evidence type="ECO:0000313" key="2">
    <source>
        <dbReference type="EMBL" id="SDR30061.1"/>
    </source>
</evidence>
<evidence type="ECO:0000313" key="3">
    <source>
        <dbReference type="Proteomes" id="UP000181917"/>
    </source>
</evidence>
<dbReference type="RefSeq" id="WP_074703540.1">
    <property type="nucleotide sequence ID" value="NZ_CP018865.1"/>
</dbReference>
<feature type="compositionally biased region" description="Acidic residues" evidence="1">
    <location>
        <begin position="460"/>
        <end position="470"/>
    </location>
</feature>
<protein>
    <recommendedName>
        <fullName evidence="4">ATP-binding protein</fullName>
    </recommendedName>
</protein>
<dbReference type="SUPFAM" id="SSF52540">
    <property type="entry name" value="P-loop containing nucleoside triphosphate hydrolases"/>
    <property type="match status" value="1"/>
</dbReference>
<dbReference type="InterPro" id="IPR027417">
    <property type="entry name" value="P-loop_NTPase"/>
</dbReference>
<organism evidence="2 3">
    <name type="scientific">Crystallibacter crystallopoietes</name>
    <dbReference type="NCBI Taxonomy" id="37928"/>
    <lineage>
        <taxon>Bacteria</taxon>
        <taxon>Bacillati</taxon>
        <taxon>Actinomycetota</taxon>
        <taxon>Actinomycetes</taxon>
        <taxon>Micrococcales</taxon>
        <taxon>Micrococcaceae</taxon>
        <taxon>Crystallibacter</taxon>
    </lineage>
</organism>
<proteinExistence type="predicted"/>
<evidence type="ECO:0008006" key="4">
    <source>
        <dbReference type="Google" id="ProtNLM"/>
    </source>
</evidence>
<keyword evidence="3" id="KW-1185">Reference proteome</keyword>
<name>A0A1H1HX74_9MICC</name>
<dbReference type="AlphaFoldDB" id="A0A1H1HX74"/>